<reference evidence="10" key="1">
    <citation type="submission" date="2021-01" db="EMBL/GenBank/DDBJ databases">
        <authorList>
            <consortium name="Genoscope - CEA"/>
            <person name="William W."/>
        </authorList>
    </citation>
    <scope>NUCLEOTIDE SEQUENCE</scope>
</reference>
<comment type="subcellular location">
    <subcellularLocation>
        <location evidence="1">Cytoplasm</location>
        <location evidence="1">Cytoskeleton</location>
        <location evidence="1">Cilium basal body</location>
    </subcellularLocation>
    <subcellularLocation>
        <location evidence="2">Cytoplasm</location>
        <location evidence="2">Cytoskeleton</location>
        <location evidence="2">Microtubule organizing center</location>
        <location evidence="2">Centrosome</location>
    </subcellularLocation>
</comment>
<evidence type="ECO:0000259" key="9">
    <source>
        <dbReference type="Pfam" id="PF09398"/>
    </source>
</evidence>
<comment type="caution">
    <text evidence="10">The sequence shown here is derived from an EMBL/GenBank/DDBJ whole genome shotgun (WGS) entry which is preliminary data.</text>
</comment>
<keyword evidence="11" id="KW-1185">Reference proteome</keyword>
<evidence type="ECO:0000313" key="10">
    <source>
        <dbReference type="EMBL" id="CAD8168474.1"/>
    </source>
</evidence>
<dbReference type="GO" id="GO:0034453">
    <property type="term" value="P:microtubule anchoring"/>
    <property type="evidence" value="ECO:0007669"/>
    <property type="project" value="InterPro"/>
</dbReference>
<feature type="compositionally biased region" description="Polar residues" evidence="8">
    <location>
        <begin position="297"/>
        <end position="316"/>
    </location>
</feature>
<protein>
    <recommendedName>
        <fullName evidence="9">FGFR1 oncogene partner (FOP) N-terminal dimerisation domain-containing protein</fullName>
    </recommendedName>
</protein>
<comment type="similarity">
    <text evidence="3">Belongs to the CEP43 family.</text>
</comment>
<dbReference type="PANTHER" id="PTHR15431:SF4">
    <property type="entry name" value="PROTEIN TONNEAU 1B"/>
    <property type="match status" value="1"/>
</dbReference>
<dbReference type="GO" id="GO:0030030">
    <property type="term" value="P:cell projection organization"/>
    <property type="evidence" value="ECO:0007669"/>
    <property type="project" value="UniProtKB-KW"/>
</dbReference>
<evidence type="ECO:0000256" key="3">
    <source>
        <dbReference type="ARBA" id="ARBA00005385"/>
    </source>
</evidence>
<evidence type="ECO:0000313" key="11">
    <source>
        <dbReference type="Proteomes" id="UP000689195"/>
    </source>
</evidence>
<dbReference type="InterPro" id="IPR018993">
    <property type="entry name" value="FOP_dimerisation-dom_N"/>
</dbReference>
<evidence type="ECO:0000256" key="1">
    <source>
        <dbReference type="ARBA" id="ARBA00004120"/>
    </source>
</evidence>
<keyword evidence="7" id="KW-0966">Cell projection</keyword>
<name>A0A8S1UVM8_9CILI</name>
<evidence type="ECO:0000256" key="5">
    <source>
        <dbReference type="ARBA" id="ARBA00022794"/>
    </source>
</evidence>
<gene>
    <name evidence="10" type="ORF">PPENT_87.1.T0490132</name>
</gene>
<evidence type="ECO:0000256" key="7">
    <source>
        <dbReference type="ARBA" id="ARBA00023273"/>
    </source>
</evidence>
<feature type="domain" description="FGFR1 oncogene partner (FOP) N-terminal dimerisation" evidence="9">
    <location>
        <begin position="62"/>
        <end position="128"/>
    </location>
</feature>
<keyword evidence="4" id="KW-0963">Cytoplasm</keyword>
<dbReference type="InterPro" id="IPR006594">
    <property type="entry name" value="LisH"/>
</dbReference>
<sequence>MNNTQNIENLKNLVAKNIEAGGFLNSLRAQLKVEVYKIIESQDQRLKENVGFQWEHPLLNQIKGMTEGMKSLELILEYLEFFKFDYTAQVLRKEANFNDPIIKESLARKLGLNSSLDSLRPLLMILVSEFSKGGSAINIQSPINNAAPPETNISRNQQNKKQQEEEQKRKQEEEQKKKEQEEKKKLEEKQKKEQADSKKTTKKEGKDRPQTAPTKPEQPAPNVNKIRGVQTKQNALTSMFGLDLGGNQNQFEEDDIFSNKPKQQQQQQQQTKPQQNTKMNNQIKNNAYAYDVGADTQAKNQKNQNTKGNATKQVSSDPYAFDLDEQPKQQQKKYDYDLNQTIGKKFNNPYAIGDPLKGQAQKGNKNDEIEEDIDDFQQSRDDRAKQSNQLFTSDDDYQRATQSLGVDESVDSLALEEYDYYEDVYRKR</sequence>
<dbReference type="PROSITE" id="PS50896">
    <property type="entry name" value="LISH"/>
    <property type="match status" value="1"/>
</dbReference>
<proteinExistence type="inferred from homology"/>
<dbReference type="PANTHER" id="PTHR15431">
    <property type="entry name" value="FGFR1 ONCOGENE PARTNER/LISH DOMAIN-CONTAINING PROTEIN"/>
    <property type="match status" value="1"/>
</dbReference>
<evidence type="ECO:0000256" key="2">
    <source>
        <dbReference type="ARBA" id="ARBA00004300"/>
    </source>
</evidence>
<organism evidence="10 11">
    <name type="scientific">Paramecium pentaurelia</name>
    <dbReference type="NCBI Taxonomy" id="43138"/>
    <lineage>
        <taxon>Eukaryota</taxon>
        <taxon>Sar</taxon>
        <taxon>Alveolata</taxon>
        <taxon>Ciliophora</taxon>
        <taxon>Intramacronucleata</taxon>
        <taxon>Oligohymenophorea</taxon>
        <taxon>Peniculida</taxon>
        <taxon>Parameciidae</taxon>
        <taxon>Paramecium</taxon>
    </lineage>
</organism>
<dbReference type="EMBL" id="CAJJDO010000049">
    <property type="protein sequence ID" value="CAD8168474.1"/>
    <property type="molecule type" value="Genomic_DNA"/>
</dbReference>
<feature type="compositionally biased region" description="Low complexity" evidence="8">
    <location>
        <begin position="259"/>
        <end position="282"/>
    </location>
</feature>
<feature type="compositionally biased region" description="Basic and acidic residues" evidence="8">
    <location>
        <begin position="161"/>
        <end position="209"/>
    </location>
</feature>
<evidence type="ECO:0000256" key="6">
    <source>
        <dbReference type="ARBA" id="ARBA00023212"/>
    </source>
</evidence>
<evidence type="ECO:0000256" key="4">
    <source>
        <dbReference type="ARBA" id="ARBA00022490"/>
    </source>
</evidence>
<dbReference type="OrthoDB" id="5970631at2759"/>
<dbReference type="Proteomes" id="UP000689195">
    <property type="component" value="Unassembled WGS sequence"/>
</dbReference>
<dbReference type="AlphaFoldDB" id="A0A8S1UVM8"/>
<accession>A0A8S1UVM8</accession>
<keyword evidence="5" id="KW-0970">Cilium biogenesis/degradation</keyword>
<keyword evidence="6" id="KW-0206">Cytoskeleton</keyword>
<dbReference type="GO" id="GO:0005813">
    <property type="term" value="C:centrosome"/>
    <property type="evidence" value="ECO:0007669"/>
    <property type="project" value="UniProtKB-SubCell"/>
</dbReference>
<evidence type="ECO:0000256" key="8">
    <source>
        <dbReference type="SAM" id="MobiDB-lite"/>
    </source>
</evidence>
<dbReference type="Pfam" id="PF09398">
    <property type="entry name" value="FOP_dimer"/>
    <property type="match status" value="1"/>
</dbReference>
<feature type="region of interest" description="Disordered" evidence="8">
    <location>
        <begin position="141"/>
        <end position="397"/>
    </location>
</feature>